<accession>A0A819MV25</accession>
<evidence type="ECO:0000256" key="1">
    <source>
        <dbReference type="ARBA" id="ARBA00023157"/>
    </source>
</evidence>
<sequence length="276" mass="32296">MLFIPTIPVLFGDIYFAYEGYKPTMLDYRKFLFPYVCYNNVFIDDSNEIYNYSTVLFNNLICRYGIQSELLQQSDVFRSSQRYLQHLHSKLWQYHDIYNYNSIICNRSNMYQCSNSLKCISIHRRMNGINDCPNSDDENITSINHTISIDEIKYPEEASHINLQNFREHILFQTICDRATELLPILTNGRNETDETECEHWFCNNIYTRCNGVWNCFNGVNEINCDLPSSSSILNYSLDHHKCVSPNTYKIIYLPIHKANDGKVDCLGATDEPTLC</sequence>
<dbReference type="Proteomes" id="UP000663844">
    <property type="component" value="Unassembled WGS sequence"/>
</dbReference>
<dbReference type="CDD" id="cd00112">
    <property type="entry name" value="LDLa"/>
    <property type="match status" value="1"/>
</dbReference>
<reference evidence="3" key="1">
    <citation type="submission" date="2021-02" db="EMBL/GenBank/DDBJ databases">
        <authorList>
            <person name="Nowell W R."/>
        </authorList>
    </citation>
    <scope>NUCLEOTIDE SEQUENCE</scope>
</reference>
<protein>
    <submittedName>
        <fullName evidence="3">Uncharacterized protein</fullName>
    </submittedName>
</protein>
<dbReference type="InterPro" id="IPR036055">
    <property type="entry name" value="LDL_receptor-like_sf"/>
</dbReference>
<dbReference type="SMART" id="SM00192">
    <property type="entry name" value="LDLa"/>
    <property type="match status" value="1"/>
</dbReference>
<name>A0A819MV25_9BILA</name>
<proteinExistence type="predicted"/>
<dbReference type="Gene3D" id="4.10.400.10">
    <property type="entry name" value="Low-density Lipoprotein Receptor"/>
    <property type="match status" value="1"/>
</dbReference>
<dbReference type="EMBL" id="CAJOAZ010003133">
    <property type="protein sequence ID" value="CAF3987107.1"/>
    <property type="molecule type" value="Genomic_DNA"/>
</dbReference>
<keyword evidence="1" id="KW-1015">Disulfide bond</keyword>
<evidence type="ECO:0000313" key="2">
    <source>
        <dbReference type="EMBL" id="CAF1112112.1"/>
    </source>
</evidence>
<comment type="caution">
    <text evidence="3">The sequence shown here is derived from an EMBL/GenBank/DDBJ whole genome shotgun (WGS) entry which is preliminary data.</text>
</comment>
<organism evidence="3 4">
    <name type="scientific">Adineta steineri</name>
    <dbReference type="NCBI Taxonomy" id="433720"/>
    <lineage>
        <taxon>Eukaryota</taxon>
        <taxon>Metazoa</taxon>
        <taxon>Spiralia</taxon>
        <taxon>Gnathifera</taxon>
        <taxon>Rotifera</taxon>
        <taxon>Eurotatoria</taxon>
        <taxon>Bdelloidea</taxon>
        <taxon>Adinetida</taxon>
        <taxon>Adinetidae</taxon>
        <taxon>Adineta</taxon>
    </lineage>
</organism>
<dbReference type="Proteomes" id="UP000663845">
    <property type="component" value="Unassembled WGS sequence"/>
</dbReference>
<dbReference type="AlphaFoldDB" id="A0A819MV25"/>
<dbReference type="InterPro" id="IPR002172">
    <property type="entry name" value="LDrepeatLR_classA_rpt"/>
</dbReference>
<evidence type="ECO:0000313" key="3">
    <source>
        <dbReference type="EMBL" id="CAF3987107.1"/>
    </source>
</evidence>
<gene>
    <name evidence="2" type="ORF">JYZ213_LOCUS21987</name>
    <name evidence="3" type="ORF">OXD698_LOCUS28728</name>
</gene>
<dbReference type="EMBL" id="CAJNOG010000245">
    <property type="protein sequence ID" value="CAF1112112.1"/>
    <property type="molecule type" value="Genomic_DNA"/>
</dbReference>
<dbReference type="SUPFAM" id="SSF57424">
    <property type="entry name" value="LDL receptor-like module"/>
    <property type="match status" value="2"/>
</dbReference>
<evidence type="ECO:0000313" key="4">
    <source>
        <dbReference type="Proteomes" id="UP000663844"/>
    </source>
</evidence>